<sequence length="297" mass="31938">MQTVKMLFCTRLAYASVLLLLTPLRSLASPLLETRADGISQAVFDDLVRYTKYSSAVYQWICPTPLGNTLVEKFINSGTQGFVVRDAARKEIVVAFRGSLEVIDALIDIHIIMTPLKSTGITAVGDSYVHSGFLFAYNVVATDVLRIVKSQVAANPGYTVVVTGHSLGGSVASIAALSIRAALPSVPIKLYTYGQPRTGNAAFASLVESRIGGTNIFRAVHTSDGVPTILFKIFGYRHFATEYWNFRDSATPANVRKCSGGDDPDCSDSIFSGGVNIQHVSYFGQAMALNPLLCVGP</sequence>
<name>A0A369JBG8_HYPMA</name>
<feature type="domain" description="Fungal lipase-type" evidence="6">
    <location>
        <begin position="93"/>
        <end position="231"/>
    </location>
</feature>
<dbReference type="SUPFAM" id="SSF53474">
    <property type="entry name" value="alpha/beta-Hydrolases"/>
    <property type="match status" value="1"/>
</dbReference>
<keyword evidence="1" id="KW-1015">Disulfide bond</keyword>
<comment type="catalytic activity">
    <reaction evidence="4">
        <text>a monoacylglycerol + H2O = glycerol + a fatty acid + H(+)</text>
        <dbReference type="Rhea" id="RHEA:15245"/>
        <dbReference type="ChEBI" id="CHEBI:15377"/>
        <dbReference type="ChEBI" id="CHEBI:15378"/>
        <dbReference type="ChEBI" id="CHEBI:17408"/>
        <dbReference type="ChEBI" id="CHEBI:17754"/>
        <dbReference type="ChEBI" id="CHEBI:28868"/>
    </reaction>
</comment>
<dbReference type="Gene3D" id="3.40.50.1820">
    <property type="entry name" value="alpha/beta hydrolase"/>
    <property type="match status" value="1"/>
</dbReference>
<gene>
    <name evidence="7" type="primary">faeA_0</name>
    <name evidence="7" type="ORF">Hypma_002593</name>
</gene>
<evidence type="ECO:0000256" key="4">
    <source>
        <dbReference type="ARBA" id="ARBA00048461"/>
    </source>
</evidence>
<dbReference type="EMBL" id="LUEZ02000122">
    <property type="protein sequence ID" value="RDB16774.1"/>
    <property type="molecule type" value="Genomic_DNA"/>
</dbReference>
<dbReference type="InterPro" id="IPR002921">
    <property type="entry name" value="Fungal_lipase-type"/>
</dbReference>
<proteinExistence type="inferred from homology"/>
<organism evidence="7 8">
    <name type="scientific">Hypsizygus marmoreus</name>
    <name type="common">White beech mushroom</name>
    <name type="synonym">Agaricus marmoreus</name>
    <dbReference type="NCBI Taxonomy" id="39966"/>
    <lineage>
        <taxon>Eukaryota</taxon>
        <taxon>Fungi</taxon>
        <taxon>Dikarya</taxon>
        <taxon>Basidiomycota</taxon>
        <taxon>Agaricomycotina</taxon>
        <taxon>Agaricomycetes</taxon>
        <taxon>Agaricomycetidae</taxon>
        <taxon>Agaricales</taxon>
        <taxon>Tricholomatineae</taxon>
        <taxon>Lyophyllaceae</taxon>
        <taxon>Hypsizygus</taxon>
    </lineage>
</organism>
<dbReference type="PANTHER" id="PTHR45856">
    <property type="entry name" value="ALPHA/BETA-HYDROLASES SUPERFAMILY PROTEIN"/>
    <property type="match status" value="1"/>
</dbReference>
<dbReference type="InterPro" id="IPR051218">
    <property type="entry name" value="Sec_MonoDiacylglyc_Lipase"/>
</dbReference>
<keyword evidence="8" id="KW-1185">Reference proteome</keyword>
<accession>A0A369JBG8</accession>
<evidence type="ECO:0000256" key="5">
    <source>
        <dbReference type="SAM" id="SignalP"/>
    </source>
</evidence>
<dbReference type="CDD" id="cd00519">
    <property type="entry name" value="Lipase_3"/>
    <property type="match status" value="1"/>
</dbReference>
<evidence type="ECO:0000313" key="8">
    <source>
        <dbReference type="Proteomes" id="UP000076154"/>
    </source>
</evidence>
<feature type="signal peptide" evidence="5">
    <location>
        <begin position="1"/>
        <end position="28"/>
    </location>
</feature>
<dbReference type="InterPro" id="IPR029058">
    <property type="entry name" value="AB_hydrolase_fold"/>
</dbReference>
<reference evidence="7" key="1">
    <citation type="submission" date="2018-04" db="EMBL/GenBank/DDBJ databases">
        <title>Whole genome sequencing of Hypsizygus marmoreus.</title>
        <authorList>
            <person name="Choi I.-G."/>
            <person name="Min B."/>
            <person name="Kim J.-G."/>
            <person name="Kim S."/>
            <person name="Oh Y.-L."/>
            <person name="Kong W.-S."/>
            <person name="Park H."/>
            <person name="Jeong J."/>
            <person name="Song E.-S."/>
        </authorList>
    </citation>
    <scope>NUCLEOTIDE SEQUENCE [LARGE SCALE GENOMIC DNA]</scope>
    <source>
        <strain evidence="7">51987-8</strain>
    </source>
</reference>
<evidence type="ECO:0000259" key="6">
    <source>
        <dbReference type="Pfam" id="PF01764"/>
    </source>
</evidence>
<dbReference type="AlphaFoldDB" id="A0A369JBG8"/>
<dbReference type="PANTHER" id="PTHR45856:SF11">
    <property type="entry name" value="FUNGAL LIPASE-LIKE DOMAIN-CONTAINING PROTEIN"/>
    <property type="match status" value="1"/>
</dbReference>
<dbReference type="Pfam" id="PF01764">
    <property type="entry name" value="Lipase_3"/>
    <property type="match status" value="1"/>
</dbReference>
<comment type="caution">
    <text evidence="7">The sequence shown here is derived from an EMBL/GenBank/DDBJ whole genome shotgun (WGS) entry which is preliminary data.</text>
</comment>
<dbReference type="GO" id="GO:0006629">
    <property type="term" value="P:lipid metabolic process"/>
    <property type="evidence" value="ECO:0007669"/>
    <property type="project" value="InterPro"/>
</dbReference>
<evidence type="ECO:0000256" key="1">
    <source>
        <dbReference type="ARBA" id="ARBA00023157"/>
    </source>
</evidence>
<comment type="similarity">
    <text evidence="2">Belongs to the AB hydrolase superfamily. Lipase family. Class 3 subfamily.</text>
</comment>
<keyword evidence="5" id="KW-0732">Signal</keyword>
<comment type="catalytic activity">
    <reaction evidence="3">
        <text>a diacylglycerol + H2O = a monoacylglycerol + a fatty acid + H(+)</text>
        <dbReference type="Rhea" id="RHEA:32731"/>
        <dbReference type="ChEBI" id="CHEBI:15377"/>
        <dbReference type="ChEBI" id="CHEBI:15378"/>
        <dbReference type="ChEBI" id="CHEBI:17408"/>
        <dbReference type="ChEBI" id="CHEBI:18035"/>
        <dbReference type="ChEBI" id="CHEBI:28868"/>
    </reaction>
</comment>
<evidence type="ECO:0000256" key="3">
    <source>
        <dbReference type="ARBA" id="ARBA00047591"/>
    </source>
</evidence>
<evidence type="ECO:0000313" key="7">
    <source>
        <dbReference type="EMBL" id="RDB16774.1"/>
    </source>
</evidence>
<protein>
    <submittedName>
        <fullName evidence="7">Feruloyl esterase A</fullName>
    </submittedName>
</protein>
<evidence type="ECO:0000256" key="2">
    <source>
        <dbReference type="ARBA" id="ARBA00043996"/>
    </source>
</evidence>
<dbReference type="OrthoDB" id="438440at2759"/>
<dbReference type="Proteomes" id="UP000076154">
    <property type="component" value="Unassembled WGS sequence"/>
</dbReference>
<feature type="chain" id="PRO_5017035273" evidence="5">
    <location>
        <begin position="29"/>
        <end position="297"/>
    </location>
</feature>
<dbReference type="InParanoid" id="A0A369JBG8"/>